<reference evidence="1 2" key="1">
    <citation type="submission" date="2018-02" db="EMBL/GenBank/DDBJ databases">
        <title>Mycoplasma marinum and Mycoplasma todarodis sp. nov., moderately halophilic and psychrotolerant mycoplasmas isolated from cephalopods.</title>
        <authorList>
            <person name="Viver T."/>
        </authorList>
    </citation>
    <scope>NUCLEOTIDE SEQUENCE [LARGE SCALE GENOMIC DNA]</scope>
    <source>
        <strain evidence="1 2">PE</strain>
    </source>
</reference>
<name>A0A4R0XVK8_9MOLU</name>
<evidence type="ECO:0008006" key="3">
    <source>
        <dbReference type="Google" id="ProtNLM"/>
    </source>
</evidence>
<dbReference type="EMBL" id="PSZO01000016">
    <property type="protein sequence ID" value="TCG10971.1"/>
    <property type="molecule type" value="Genomic_DNA"/>
</dbReference>
<organism evidence="1 2">
    <name type="scientific">Mycoplasma marinum</name>
    <dbReference type="NCBI Taxonomy" id="1937190"/>
    <lineage>
        <taxon>Bacteria</taxon>
        <taxon>Bacillati</taxon>
        <taxon>Mycoplasmatota</taxon>
        <taxon>Mollicutes</taxon>
        <taxon>Mycoplasmataceae</taxon>
        <taxon>Mycoplasma</taxon>
    </lineage>
</organism>
<proteinExistence type="predicted"/>
<evidence type="ECO:0000313" key="1">
    <source>
        <dbReference type="EMBL" id="TCG10971.1"/>
    </source>
</evidence>
<sequence length="98" mass="11379">MHSDHGSQYSSKFVKNSSKIKYSISMGRIGNSLGDREVEYFFGCLKGEYLKRLKLEKCLLKNFINISSDTSNDIIQKEYKKDCIEKRQQVLALMQSKM</sequence>
<dbReference type="InterPro" id="IPR012337">
    <property type="entry name" value="RNaseH-like_sf"/>
</dbReference>
<accession>A0A4R0XVK8</accession>
<evidence type="ECO:0000313" key="2">
    <source>
        <dbReference type="Proteomes" id="UP000294192"/>
    </source>
</evidence>
<dbReference type="SUPFAM" id="SSF53098">
    <property type="entry name" value="Ribonuclease H-like"/>
    <property type="match status" value="1"/>
</dbReference>
<dbReference type="Proteomes" id="UP000294192">
    <property type="component" value="Unassembled WGS sequence"/>
</dbReference>
<keyword evidence="2" id="KW-1185">Reference proteome</keyword>
<dbReference type="AlphaFoldDB" id="A0A4R0XVK8"/>
<comment type="caution">
    <text evidence="1">The sequence shown here is derived from an EMBL/GenBank/DDBJ whole genome shotgun (WGS) entry which is preliminary data.</text>
</comment>
<protein>
    <recommendedName>
        <fullName evidence="3">Integrase catalytic domain-containing protein</fullName>
    </recommendedName>
</protein>
<gene>
    <name evidence="1" type="ORF">C4B24_03350</name>
</gene>